<organism evidence="2 3">
    <name type="scientific">Cymbomonas tetramitiformis</name>
    <dbReference type="NCBI Taxonomy" id="36881"/>
    <lineage>
        <taxon>Eukaryota</taxon>
        <taxon>Viridiplantae</taxon>
        <taxon>Chlorophyta</taxon>
        <taxon>Pyramimonadophyceae</taxon>
        <taxon>Pyramimonadales</taxon>
        <taxon>Pyramimonadaceae</taxon>
        <taxon>Cymbomonas</taxon>
    </lineage>
</organism>
<dbReference type="AlphaFoldDB" id="A0AAE0BYQ6"/>
<dbReference type="EMBL" id="LGRX02031633">
    <property type="protein sequence ID" value="KAK3244623.1"/>
    <property type="molecule type" value="Genomic_DNA"/>
</dbReference>
<proteinExistence type="predicted"/>
<evidence type="ECO:0008006" key="4">
    <source>
        <dbReference type="Google" id="ProtNLM"/>
    </source>
</evidence>
<feature type="region of interest" description="Disordered" evidence="1">
    <location>
        <begin position="114"/>
        <end position="170"/>
    </location>
</feature>
<keyword evidence="3" id="KW-1185">Reference proteome</keyword>
<feature type="compositionally biased region" description="Low complexity" evidence="1">
    <location>
        <begin position="115"/>
        <end position="126"/>
    </location>
</feature>
<evidence type="ECO:0000313" key="3">
    <source>
        <dbReference type="Proteomes" id="UP001190700"/>
    </source>
</evidence>
<comment type="caution">
    <text evidence="2">The sequence shown here is derived from an EMBL/GenBank/DDBJ whole genome shotgun (WGS) entry which is preliminary data.</text>
</comment>
<evidence type="ECO:0000256" key="1">
    <source>
        <dbReference type="SAM" id="MobiDB-lite"/>
    </source>
</evidence>
<accession>A0AAE0BYQ6</accession>
<gene>
    <name evidence="2" type="ORF">CYMTET_45771</name>
</gene>
<feature type="compositionally biased region" description="Basic and acidic residues" evidence="1">
    <location>
        <begin position="132"/>
        <end position="154"/>
    </location>
</feature>
<dbReference type="Proteomes" id="UP001190700">
    <property type="component" value="Unassembled WGS sequence"/>
</dbReference>
<sequence>MSYLHDVVTYGNDSLDSAEAGEETLASLHQRFHELMNSVKGVYSMLCNRRTMLELRAQLEVDPSSSQRGGTEALHAKLQVLEDCVCRSSDGVVADEVLQEWLNDFHRSRGKAMLSTTAKQAASAQSGNGRWKPRDDRHKSDKHECDRHDDKRDTVWNGRGTGGEPGTRAPVQRGMRVLPYMDDLLVLVDSHKDGLLQRDRVQRVLNRLGLQRTKKMGQWNPVQIIEHLGLEADLKHGQFHVTDQHVRKFYVRAKVILCDAARNRRLLSLLDLHDWRLNCDWFKWANAQWGPYC</sequence>
<name>A0AAE0BYQ6_9CHLO</name>
<evidence type="ECO:0000313" key="2">
    <source>
        <dbReference type="EMBL" id="KAK3244623.1"/>
    </source>
</evidence>
<protein>
    <recommendedName>
        <fullName evidence="4">Reverse transcriptase domain-containing protein</fullName>
    </recommendedName>
</protein>
<reference evidence="2 3" key="1">
    <citation type="journal article" date="2015" name="Genome Biol. Evol.">
        <title>Comparative Genomics of a Bacterivorous Green Alga Reveals Evolutionary Causalities and Consequences of Phago-Mixotrophic Mode of Nutrition.</title>
        <authorList>
            <person name="Burns J.A."/>
            <person name="Paasch A."/>
            <person name="Narechania A."/>
            <person name="Kim E."/>
        </authorList>
    </citation>
    <scope>NUCLEOTIDE SEQUENCE [LARGE SCALE GENOMIC DNA]</scope>
    <source>
        <strain evidence="2 3">PLY_AMNH</strain>
    </source>
</reference>